<evidence type="ECO:0000256" key="4">
    <source>
        <dbReference type="ARBA" id="ARBA00023136"/>
    </source>
</evidence>
<dbReference type="InterPro" id="IPR003945">
    <property type="entry name" value="NU5C-like"/>
</dbReference>
<evidence type="ECO:0000313" key="10">
    <source>
        <dbReference type="Proteomes" id="UP000036176"/>
    </source>
</evidence>
<sequence>MTLPVWLLIALPLAGALVLLLAGRRSDPWGHLLGTAAALASFICAAVLFADMLGRDAEERAMHQSLFSWVPVGELRVDFGLQLDQLSMCFALLITGVGSLIHIYSIGYMKEDVGRRRFFAYLNLFLAAMLLLVLADNYLGLYMGWEGVGLASYLLIGFWSHKPSAATAAKKAFVVNRVGDIGLAVALMVMFSAIGAVSFSGVFGAAPQLGEGTLTAIGLLLLLAACGKSAQVPLQSWLGDAMEGPTPVSALIHAATMVTAGVYLIVRSAPVFDLAPHAQTAVVVVGAVTLLFGAIVGCAKDDIKKALAASTMSQIGYMVLAAGLGPAGYAFAIMHLLTHGFFKAGLFLGAGSVMHAMNDEVNMRRYGGLRKALPVTFVTFGLGYLAIIGIPPLAGFFSKDGIIEAALGAGGIKGVILGTATILGAGITAFYMTRVMLMTFFGEKRWAAGASEATGERPVAHPHEAPAVMTWPMILLAVGSVTAGGALALGGTLEHWLEPVVGAHEAHHAVPVWVVTVVVLAVVAVGILIAYRMYGTRAVPAEAPAGSALTVAARRDLYGDAFNERVLMAPGAQLTRGLTELDDEAVDGAASGLAAGIGRLSGRLRQVQTGFARSYALSMLAGATFVVALILAVNLW</sequence>
<dbReference type="EMBL" id="JYNX01000013">
    <property type="protein sequence ID" value="KMO84582.1"/>
    <property type="molecule type" value="Genomic_DNA"/>
</dbReference>
<dbReference type="AlphaFoldDB" id="A0A0J6WS60"/>
<dbReference type="GO" id="GO:0012505">
    <property type="term" value="C:endomembrane system"/>
    <property type="evidence" value="ECO:0007669"/>
    <property type="project" value="UniProtKB-SubCell"/>
</dbReference>
<evidence type="ECO:0000256" key="5">
    <source>
        <dbReference type="RuleBase" id="RU000320"/>
    </source>
</evidence>
<accession>A0A0J6WS60</accession>
<dbReference type="Proteomes" id="UP000036176">
    <property type="component" value="Unassembled WGS sequence"/>
</dbReference>
<feature type="transmembrane region" description="Helical" evidence="6">
    <location>
        <begin position="6"/>
        <end position="22"/>
    </location>
</feature>
<dbReference type="GO" id="GO:0008137">
    <property type="term" value="F:NADH dehydrogenase (ubiquinone) activity"/>
    <property type="evidence" value="ECO:0007669"/>
    <property type="project" value="InterPro"/>
</dbReference>
<feature type="transmembrane region" description="Helical" evidence="6">
    <location>
        <begin position="141"/>
        <end position="160"/>
    </location>
</feature>
<feature type="transmembrane region" description="Helical" evidence="6">
    <location>
        <begin position="248"/>
        <end position="266"/>
    </location>
</feature>
<dbReference type="NCBIfam" id="NF005141">
    <property type="entry name" value="PRK06590.1"/>
    <property type="match status" value="1"/>
</dbReference>
<dbReference type="RefSeq" id="WP_048416596.1">
    <property type="nucleotide sequence ID" value="NZ_JYNX01000013.1"/>
</dbReference>
<feature type="domain" description="NADH:quinone oxidoreductase/Mrp antiporter transmembrane" evidence="7">
    <location>
        <begin position="135"/>
        <end position="421"/>
    </location>
</feature>
<feature type="transmembrane region" description="Helical" evidence="6">
    <location>
        <begin position="278"/>
        <end position="299"/>
    </location>
</feature>
<feature type="transmembrane region" description="Helical" evidence="6">
    <location>
        <begin position="467"/>
        <end position="490"/>
    </location>
</feature>
<keyword evidence="3 6" id="KW-1133">Transmembrane helix</keyword>
<protein>
    <submittedName>
        <fullName evidence="9">NADH-quinone oxidoreductase subunit 12</fullName>
        <ecNumber evidence="9">1.6.5.11</ecNumber>
    </submittedName>
</protein>
<feature type="transmembrane region" description="Helical" evidence="6">
    <location>
        <begin position="372"/>
        <end position="394"/>
    </location>
</feature>
<feature type="transmembrane region" description="Helical" evidence="6">
    <location>
        <begin position="414"/>
        <end position="437"/>
    </location>
</feature>
<evidence type="ECO:0000313" key="9">
    <source>
        <dbReference type="EMBL" id="KMO84582.1"/>
    </source>
</evidence>
<feature type="transmembrane region" description="Helical" evidence="6">
    <location>
        <begin position="330"/>
        <end position="351"/>
    </location>
</feature>
<feature type="domain" description="NADH-Ubiquinone oxidoreductase (complex I) chain 5 N-terminal" evidence="8">
    <location>
        <begin position="69"/>
        <end position="119"/>
    </location>
</feature>
<dbReference type="PRINTS" id="PR01434">
    <property type="entry name" value="NADHDHGNASE5"/>
</dbReference>
<dbReference type="NCBIfam" id="TIGR01974">
    <property type="entry name" value="NDH_I_L"/>
    <property type="match status" value="1"/>
</dbReference>
<dbReference type="Gene3D" id="1.20.5.2700">
    <property type="match status" value="1"/>
</dbReference>
<dbReference type="InterPro" id="IPR001516">
    <property type="entry name" value="Proton_antipo_N"/>
</dbReference>
<reference evidence="9 10" key="1">
    <citation type="journal article" date="2015" name="Genome Biol. Evol.">
        <title>Characterization of Three Mycobacterium spp. with Potential Use in Bioremediation by Genome Sequencing and Comparative Genomics.</title>
        <authorList>
            <person name="Das S."/>
            <person name="Pettersson B.M."/>
            <person name="Behra P.R."/>
            <person name="Ramesh M."/>
            <person name="Dasgupta S."/>
            <person name="Bhattacharya A."/>
            <person name="Kirsebom L.A."/>
        </authorList>
    </citation>
    <scope>NUCLEOTIDE SEQUENCE [LARGE SCALE GENOMIC DNA]</scope>
    <source>
        <strain evidence="9 10">DSM 44219</strain>
    </source>
</reference>
<keyword evidence="2 5" id="KW-0812">Transmembrane</keyword>
<keyword evidence="10" id="KW-1185">Reference proteome</keyword>
<dbReference type="GO" id="GO:0015990">
    <property type="term" value="P:electron transport coupled proton transport"/>
    <property type="evidence" value="ECO:0007669"/>
    <property type="project" value="TreeGrafter"/>
</dbReference>
<dbReference type="PANTHER" id="PTHR42829">
    <property type="entry name" value="NADH-UBIQUINONE OXIDOREDUCTASE CHAIN 5"/>
    <property type="match status" value="1"/>
</dbReference>
<keyword evidence="9" id="KW-0560">Oxidoreductase</keyword>
<evidence type="ECO:0000259" key="7">
    <source>
        <dbReference type="Pfam" id="PF00361"/>
    </source>
</evidence>
<comment type="subcellular location">
    <subcellularLocation>
        <location evidence="1">Endomembrane system</location>
        <topology evidence="1">Multi-pass membrane protein</topology>
    </subcellularLocation>
    <subcellularLocation>
        <location evidence="5">Membrane</location>
        <topology evidence="5">Multi-pass membrane protein</topology>
    </subcellularLocation>
</comment>
<keyword evidence="4 6" id="KW-0472">Membrane</keyword>
<dbReference type="OrthoDB" id="9811798at2"/>
<evidence type="ECO:0000259" key="8">
    <source>
        <dbReference type="Pfam" id="PF00662"/>
    </source>
</evidence>
<comment type="caution">
    <text evidence="9">The sequence shown here is derived from an EMBL/GenBank/DDBJ whole genome shotgun (WGS) entry which is preliminary data.</text>
</comment>
<dbReference type="InterPro" id="IPR001750">
    <property type="entry name" value="ND/Mrp_TM"/>
</dbReference>
<evidence type="ECO:0000256" key="1">
    <source>
        <dbReference type="ARBA" id="ARBA00004127"/>
    </source>
</evidence>
<dbReference type="PANTHER" id="PTHR42829:SF2">
    <property type="entry name" value="NADH-UBIQUINONE OXIDOREDUCTASE CHAIN 5"/>
    <property type="match status" value="1"/>
</dbReference>
<feature type="transmembrane region" description="Helical" evidence="6">
    <location>
        <begin position="29"/>
        <end position="50"/>
    </location>
</feature>
<feature type="transmembrane region" description="Helical" evidence="6">
    <location>
        <begin position="306"/>
        <end position="324"/>
    </location>
</feature>
<dbReference type="InterPro" id="IPR018393">
    <property type="entry name" value="NADHpl_OxRdtase_5_subgr"/>
</dbReference>
<dbReference type="PRINTS" id="PR01435">
    <property type="entry name" value="NPOXDRDTASE5"/>
</dbReference>
<feature type="transmembrane region" description="Helical" evidence="6">
    <location>
        <begin position="85"/>
        <end position="106"/>
    </location>
</feature>
<feature type="transmembrane region" description="Helical" evidence="6">
    <location>
        <begin position="118"/>
        <end position="135"/>
    </location>
</feature>
<evidence type="ECO:0000256" key="3">
    <source>
        <dbReference type="ARBA" id="ARBA00022989"/>
    </source>
</evidence>
<dbReference type="GO" id="GO:0016020">
    <property type="term" value="C:membrane"/>
    <property type="evidence" value="ECO:0007669"/>
    <property type="project" value="UniProtKB-SubCell"/>
</dbReference>
<dbReference type="Pfam" id="PF00361">
    <property type="entry name" value="Proton_antipo_M"/>
    <property type="match status" value="1"/>
</dbReference>
<feature type="transmembrane region" description="Helical" evidence="6">
    <location>
        <begin position="510"/>
        <end position="531"/>
    </location>
</feature>
<feature type="transmembrane region" description="Helical" evidence="6">
    <location>
        <begin position="181"/>
        <end position="203"/>
    </location>
</feature>
<feature type="transmembrane region" description="Helical" evidence="6">
    <location>
        <begin position="615"/>
        <end position="635"/>
    </location>
</feature>
<dbReference type="Pfam" id="PF00662">
    <property type="entry name" value="Proton_antipo_N"/>
    <property type="match status" value="1"/>
</dbReference>
<dbReference type="EC" id="1.6.5.11" evidence="9"/>
<proteinExistence type="predicted"/>
<name>A0A0J6WS60_MYCCU</name>
<dbReference type="GO" id="GO:0042773">
    <property type="term" value="P:ATP synthesis coupled electron transport"/>
    <property type="evidence" value="ECO:0007669"/>
    <property type="project" value="InterPro"/>
</dbReference>
<dbReference type="GO" id="GO:0003954">
    <property type="term" value="F:NADH dehydrogenase activity"/>
    <property type="evidence" value="ECO:0007669"/>
    <property type="project" value="TreeGrafter"/>
</dbReference>
<dbReference type="PATRIC" id="fig|1800.3.peg.459"/>
<feature type="transmembrane region" description="Helical" evidence="6">
    <location>
        <begin position="209"/>
        <end position="227"/>
    </location>
</feature>
<evidence type="ECO:0000256" key="6">
    <source>
        <dbReference type="SAM" id="Phobius"/>
    </source>
</evidence>
<gene>
    <name evidence="9" type="ORF">MCHUDSM44219_00452</name>
</gene>
<evidence type="ECO:0000256" key="2">
    <source>
        <dbReference type="ARBA" id="ARBA00022692"/>
    </source>
</evidence>
<organism evidence="9 10">
    <name type="scientific">Mycolicibacterium chubuense</name>
    <name type="common">Mycobacterium chubuense</name>
    <dbReference type="NCBI Taxonomy" id="1800"/>
    <lineage>
        <taxon>Bacteria</taxon>
        <taxon>Bacillati</taxon>
        <taxon>Actinomycetota</taxon>
        <taxon>Actinomycetes</taxon>
        <taxon>Mycobacteriales</taxon>
        <taxon>Mycobacteriaceae</taxon>
        <taxon>Mycolicibacterium</taxon>
    </lineage>
</organism>